<name>A0ABR0LWB1_9PEZI</name>
<proteinExistence type="predicted"/>
<accession>A0ABR0LWB1</accession>
<dbReference type="InterPro" id="IPR052900">
    <property type="entry name" value="Phospholipid_Metab_Enz"/>
</dbReference>
<dbReference type="PANTHER" id="PTHR43606:SF2">
    <property type="entry name" value="ALKALINE PHOSPHATASE FAMILY PROTEIN (AFU_ORTHOLOGUE AFUA_5G03860)"/>
    <property type="match status" value="1"/>
</dbReference>
<evidence type="ECO:0000259" key="1">
    <source>
        <dbReference type="Pfam" id="PF09423"/>
    </source>
</evidence>
<reference evidence="2 3" key="1">
    <citation type="submission" date="2023-08" db="EMBL/GenBank/DDBJ databases">
        <title>Black Yeasts Isolated from many extreme environments.</title>
        <authorList>
            <person name="Coleine C."/>
            <person name="Stajich J.E."/>
            <person name="Selbmann L."/>
        </authorList>
    </citation>
    <scope>NUCLEOTIDE SEQUENCE [LARGE SCALE GENOMIC DNA]</scope>
    <source>
        <strain evidence="2 3">CCFEE 536</strain>
    </source>
</reference>
<dbReference type="EMBL" id="JAVRRA010009283">
    <property type="protein sequence ID" value="KAK5250012.1"/>
    <property type="molecule type" value="Genomic_DNA"/>
</dbReference>
<keyword evidence="3" id="KW-1185">Reference proteome</keyword>
<dbReference type="InterPro" id="IPR038607">
    <property type="entry name" value="PhoD-like_sf"/>
</dbReference>
<feature type="non-terminal residue" evidence="2">
    <location>
        <position position="390"/>
    </location>
</feature>
<dbReference type="InterPro" id="IPR018946">
    <property type="entry name" value="PhoD-like_MPP"/>
</dbReference>
<organism evidence="2 3">
    <name type="scientific">Cryomyces antarcticus</name>
    <dbReference type="NCBI Taxonomy" id="329879"/>
    <lineage>
        <taxon>Eukaryota</taxon>
        <taxon>Fungi</taxon>
        <taxon>Dikarya</taxon>
        <taxon>Ascomycota</taxon>
        <taxon>Pezizomycotina</taxon>
        <taxon>Dothideomycetes</taxon>
        <taxon>Dothideomycetes incertae sedis</taxon>
        <taxon>Cryomyces</taxon>
    </lineage>
</organism>
<feature type="non-terminal residue" evidence="2">
    <location>
        <position position="1"/>
    </location>
</feature>
<evidence type="ECO:0000313" key="2">
    <source>
        <dbReference type="EMBL" id="KAK5250012.1"/>
    </source>
</evidence>
<dbReference type="InterPro" id="IPR029052">
    <property type="entry name" value="Metallo-depent_PP-like"/>
</dbReference>
<sequence>TANVLVREPKLSELPIYVSYRNADPPLSVESGQRLIDTSWKSEGTVDHLTEDTDYTAAIRLKNLRPDTRYQYALSNNHTGYFITAPRIGVPSKRNGGKFTFLHTSCIKPRFPYNPRSHPLAIPGFEHLSKWIPKLKASFMLFLGDFIYIDVPKRMGSDIETYRREYRQVYSSPDWPDVSAELPWIHVLDDHEIANDWDANTTGVYEAAVDPWHHYQTSVNPPAARPGATYFTFTSGPASFFLLDTRRYRDATASKPATDPSKTMLGVDQLASLLTFLSTPASPGVRWKIVVSSIPFTKNWRFNADDTWAGYLAERARILEAMWDVGLRGGVGVVVLSGDRHEFAATAFPPPAGGRWPLSATVHEFSTSPASMFWIPWRTYEQKDDEDVKI</sequence>
<feature type="domain" description="PhoD-like phosphatase metallophosphatase" evidence="1">
    <location>
        <begin position="132"/>
        <end position="373"/>
    </location>
</feature>
<comment type="caution">
    <text evidence="2">The sequence shown here is derived from an EMBL/GenBank/DDBJ whole genome shotgun (WGS) entry which is preliminary data.</text>
</comment>
<evidence type="ECO:0000313" key="3">
    <source>
        <dbReference type="Proteomes" id="UP001357485"/>
    </source>
</evidence>
<dbReference type="SUPFAM" id="SSF56300">
    <property type="entry name" value="Metallo-dependent phosphatases"/>
    <property type="match status" value="1"/>
</dbReference>
<dbReference type="Proteomes" id="UP001357485">
    <property type="component" value="Unassembled WGS sequence"/>
</dbReference>
<protein>
    <recommendedName>
        <fullName evidence="1">PhoD-like phosphatase metallophosphatase domain-containing protein</fullName>
    </recommendedName>
</protein>
<gene>
    <name evidence="2" type="ORF">LTR16_006070</name>
</gene>
<dbReference type="Pfam" id="PF09423">
    <property type="entry name" value="PhoD"/>
    <property type="match status" value="1"/>
</dbReference>
<dbReference type="PANTHER" id="PTHR43606">
    <property type="entry name" value="PHOSPHATASE, PUTATIVE (AFU_ORTHOLOGUE AFUA_6G08710)-RELATED"/>
    <property type="match status" value="1"/>
</dbReference>
<dbReference type="Gene3D" id="3.60.21.70">
    <property type="entry name" value="PhoD-like phosphatase"/>
    <property type="match status" value="1"/>
</dbReference>
<dbReference type="CDD" id="cd07389">
    <property type="entry name" value="MPP_PhoD"/>
    <property type="match status" value="1"/>
</dbReference>